<comment type="caution">
    <text evidence="5">Lacks conserved residue(s) required for the propagation of feature annotation.</text>
</comment>
<dbReference type="OrthoDB" id="6093671at2759"/>
<dbReference type="PANTHER" id="PTHR22808">
    <property type="entry name" value="NCL1 YEAST -RELATED NOL1/NOP2/FMU SUN DOMAIN-CONTAINING"/>
    <property type="match status" value="1"/>
</dbReference>
<dbReference type="InterPro" id="IPR023267">
    <property type="entry name" value="RCMT"/>
</dbReference>
<dbReference type="GO" id="GO:0008173">
    <property type="term" value="F:RNA methyltransferase activity"/>
    <property type="evidence" value="ECO:0007669"/>
    <property type="project" value="InterPro"/>
</dbReference>
<keyword evidence="1 5" id="KW-0489">Methyltransferase</keyword>
<dbReference type="InterPro" id="IPR029063">
    <property type="entry name" value="SAM-dependent_MTases_sf"/>
</dbReference>
<keyword evidence="2 5" id="KW-0808">Transferase</keyword>
<evidence type="ECO:0000256" key="4">
    <source>
        <dbReference type="ARBA" id="ARBA00022884"/>
    </source>
</evidence>
<feature type="binding site" evidence="5">
    <location>
        <position position="187"/>
    </location>
    <ligand>
        <name>S-adenosyl-L-methionine</name>
        <dbReference type="ChEBI" id="CHEBI:59789"/>
    </ligand>
</feature>
<proteinExistence type="inferred from homology"/>
<keyword evidence="8" id="KW-1185">Reference proteome</keyword>
<dbReference type="Proteomes" id="UP000030655">
    <property type="component" value="Unassembled WGS sequence"/>
</dbReference>
<evidence type="ECO:0000313" key="8">
    <source>
        <dbReference type="Proteomes" id="UP000030655"/>
    </source>
</evidence>
<keyword evidence="4 5" id="KW-0694">RNA-binding</keyword>
<evidence type="ECO:0000256" key="5">
    <source>
        <dbReference type="PROSITE-ProRule" id="PRU01023"/>
    </source>
</evidence>
<evidence type="ECO:0000256" key="3">
    <source>
        <dbReference type="ARBA" id="ARBA00022691"/>
    </source>
</evidence>
<dbReference type="SUPFAM" id="SSF53335">
    <property type="entry name" value="S-adenosyl-L-methionine-dependent methyltransferases"/>
    <property type="match status" value="1"/>
</dbReference>
<dbReference type="HOGENOM" id="CLU_005316_4_3_1"/>
<keyword evidence="3 5" id="KW-0949">S-adenosyl-L-methionine</keyword>
<dbReference type="PANTHER" id="PTHR22808:SF1">
    <property type="entry name" value="RNA CYTOSINE-C(5)-METHYLTRANSFERASE NSUN2-RELATED"/>
    <property type="match status" value="1"/>
</dbReference>
<evidence type="ECO:0000313" key="7">
    <source>
        <dbReference type="EMBL" id="KCZ79494.1"/>
    </source>
</evidence>
<protein>
    <recommendedName>
        <fullName evidence="6">SAM-dependent MTase RsmB/NOP-type domain-containing protein</fullName>
    </recommendedName>
</protein>
<reference evidence="8" key="1">
    <citation type="submission" date="2013-02" db="EMBL/GenBank/DDBJ databases">
        <authorList>
            <consortium name="The Broad Institute Genome Sequencing Platform"/>
            <person name="Cuomo C."/>
            <person name="Becnel J."/>
            <person name="Sanscrainte N."/>
            <person name="Walker B."/>
            <person name="Young S.K."/>
            <person name="Zeng Q."/>
            <person name="Gargeya S."/>
            <person name="Fitzgerald M."/>
            <person name="Haas B."/>
            <person name="Abouelleil A."/>
            <person name="Alvarado L."/>
            <person name="Arachchi H.M."/>
            <person name="Berlin A.M."/>
            <person name="Chapman S.B."/>
            <person name="Dewar J."/>
            <person name="Goldberg J."/>
            <person name="Griggs A."/>
            <person name="Gujja S."/>
            <person name="Hansen M."/>
            <person name="Howarth C."/>
            <person name="Imamovic A."/>
            <person name="Larimer J."/>
            <person name="McCowan C."/>
            <person name="Murphy C."/>
            <person name="Neiman D."/>
            <person name="Pearson M."/>
            <person name="Priest M."/>
            <person name="Roberts A."/>
            <person name="Saif S."/>
            <person name="Shea T."/>
            <person name="Sisk P."/>
            <person name="Sykes S."/>
            <person name="Wortman J."/>
            <person name="Nusbaum C."/>
            <person name="Birren B."/>
        </authorList>
    </citation>
    <scope>NUCLEOTIDE SEQUENCE [LARGE SCALE GENOMIC DNA]</scope>
    <source>
        <strain evidence="8">PRA339</strain>
    </source>
</reference>
<feature type="binding site" evidence="5">
    <location>
        <position position="144"/>
    </location>
    <ligand>
        <name>S-adenosyl-L-methionine</name>
        <dbReference type="ChEBI" id="CHEBI:59789"/>
    </ligand>
</feature>
<dbReference type="AlphaFoldDB" id="A0A059EXM2"/>
<dbReference type="PROSITE" id="PS51686">
    <property type="entry name" value="SAM_MT_RSMB_NOP"/>
    <property type="match status" value="1"/>
</dbReference>
<dbReference type="VEuPathDB" id="MicrosporidiaDB:H312_03118"/>
<dbReference type="InterPro" id="IPR001678">
    <property type="entry name" value="MeTrfase_RsmB-F_NOP2_dom"/>
</dbReference>
<organism evidence="7 8">
    <name type="scientific">Anncaliia algerae PRA339</name>
    <dbReference type="NCBI Taxonomy" id="1288291"/>
    <lineage>
        <taxon>Eukaryota</taxon>
        <taxon>Fungi</taxon>
        <taxon>Fungi incertae sedis</taxon>
        <taxon>Microsporidia</taxon>
        <taxon>Tubulinosematoidea</taxon>
        <taxon>Tubulinosematidae</taxon>
        <taxon>Anncaliia</taxon>
    </lineage>
</organism>
<evidence type="ECO:0000256" key="1">
    <source>
        <dbReference type="ARBA" id="ARBA00022603"/>
    </source>
</evidence>
<dbReference type="STRING" id="1288291.A0A059EXM2"/>
<feature type="domain" description="SAM-dependent MTase RsmB/NOP-type" evidence="6">
    <location>
        <begin position="19"/>
        <end position="305"/>
    </location>
</feature>
<evidence type="ECO:0000256" key="2">
    <source>
        <dbReference type="ARBA" id="ARBA00022679"/>
    </source>
</evidence>
<evidence type="ECO:0000259" key="6">
    <source>
        <dbReference type="PROSITE" id="PS51686"/>
    </source>
</evidence>
<dbReference type="PRINTS" id="PR02008">
    <property type="entry name" value="RCMTFAMILY"/>
</dbReference>
<comment type="similarity">
    <text evidence="5">Belongs to the class I-like SAM-binding methyltransferase superfamily. RsmB/NOP family.</text>
</comment>
<dbReference type="InterPro" id="IPR049560">
    <property type="entry name" value="MeTrfase_RsmB-F_NOP2_cat"/>
</dbReference>
<dbReference type="GO" id="GO:0003723">
    <property type="term" value="F:RNA binding"/>
    <property type="evidence" value="ECO:0007669"/>
    <property type="project" value="UniProtKB-UniRule"/>
</dbReference>
<name>A0A059EXM2_9MICR</name>
<dbReference type="Gene3D" id="3.40.50.150">
    <property type="entry name" value="Vaccinia Virus protein VP39"/>
    <property type="match status" value="1"/>
</dbReference>
<dbReference type="GO" id="GO:0001510">
    <property type="term" value="P:RNA methylation"/>
    <property type="evidence" value="ECO:0007669"/>
    <property type="project" value="InterPro"/>
</dbReference>
<sequence length="465" mass="54240">MGEEAFQTYYKFTDETMDFLKKPQIKTFRINRSHKFHNLVEELALKLGCKRHESFNDLFTLPKEIGYYKAWDNENSIRVEKSIHKKTFSLMAETGLIYYQEVSSFLPVYLLDVKREHKVLDMCSSPGSKTTQLISMTDFLVANEPNNKRRNVLITNTSKFDTSNLIVTNYDGRFFPTKFKFDRILCDVPCSSDGTIRKDPSILKFWNINKSKGLAKLQAQILKRSLELLEEDGIAIYSTCTFNKMENEDVLEEVLDHNYEILDVTNKLNNFKVRRGLTEKTYNAMRIFPEDNDTGGFFICVIRKIPKEDKKINPIKNESKDFNLTNSKIEFVDDSFISSIKVNYPMNSNQSFFKNSINSLKKINTCLVPLLNYTHDVAGVKAFDLIKINNTKIWRPLQINYELCIDKQLLYSLLKDEFIDYPSERTGFIGVFYDNINLICYLTGNKMKAYVNNKFKEILLILLFN</sequence>
<dbReference type="Pfam" id="PF01189">
    <property type="entry name" value="Methyltr_RsmB-F"/>
    <property type="match status" value="1"/>
</dbReference>
<dbReference type="EMBL" id="KK365267">
    <property type="protein sequence ID" value="KCZ79494.1"/>
    <property type="molecule type" value="Genomic_DNA"/>
</dbReference>
<feature type="active site" description="Nucleophile" evidence="5">
    <location>
        <position position="240"/>
    </location>
</feature>
<feature type="binding site" evidence="5">
    <location>
        <position position="171"/>
    </location>
    <ligand>
        <name>S-adenosyl-L-methionine</name>
        <dbReference type="ChEBI" id="CHEBI:59789"/>
    </ligand>
</feature>
<accession>A0A059EXM2</accession>
<reference evidence="7 8" key="2">
    <citation type="submission" date="2014-03" db="EMBL/GenBank/DDBJ databases">
        <title>The Genome Sequence of Anncaliia algerae insect isolate PRA339.</title>
        <authorList>
            <consortium name="The Broad Institute Genome Sequencing Platform"/>
            <consortium name="The Broad Institute Genome Sequencing Center for Infectious Disease"/>
            <person name="Cuomo C."/>
            <person name="Becnel J."/>
            <person name="Sanscrainte N."/>
            <person name="Walker B."/>
            <person name="Young S.K."/>
            <person name="Zeng Q."/>
            <person name="Gargeya S."/>
            <person name="Fitzgerald M."/>
            <person name="Haas B."/>
            <person name="Abouelleil A."/>
            <person name="Alvarado L."/>
            <person name="Arachchi H.M."/>
            <person name="Berlin A.M."/>
            <person name="Chapman S.B."/>
            <person name="Dewar J."/>
            <person name="Goldberg J."/>
            <person name="Griggs A."/>
            <person name="Gujja S."/>
            <person name="Hansen M."/>
            <person name="Howarth C."/>
            <person name="Imamovic A."/>
            <person name="Larimer J."/>
            <person name="McCowan C."/>
            <person name="Murphy C."/>
            <person name="Neiman D."/>
            <person name="Pearson M."/>
            <person name="Priest M."/>
            <person name="Roberts A."/>
            <person name="Saif S."/>
            <person name="Shea T."/>
            <person name="Sisk P."/>
            <person name="Sykes S."/>
            <person name="Wortman J."/>
            <person name="Nusbaum C."/>
            <person name="Birren B."/>
        </authorList>
    </citation>
    <scope>NUCLEOTIDE SEQUENCE [LARGE SCALE GENOMIC DNA]</scope>
    <source>
        <strain evidence="7 8">PRA339</strain>
    </source>
</reference>
<gene>
    <name evidence="7" type="ORF">H312_03118</name>
</gene>